<dbReference type="AlphaFoldDB" id="A0A853F165"/>
<evidence type="ECO:0000313" key="1">
    <source>
        <dbReference type="EMBL" id="NYT27296.1"/>
    </source>
</evidence>
<protein>
    <submittedName>
        <fullName evidence="1">Uncharacterized protein</fullName>
    </submittedName>
</protein>
<reference evidence="1 2" key="1">
    <citation type="submission" date="2020-05" db="EMBL/GenBank/DDBJ databases">
        <title>Horizontal transmission and recombination maintain forever young bacterial symbiont genomes.</title>
        <authorList>
            <person name="Russell S.L."/>
            <person name="Pepper-Tunick E."/>
            <person name="Svedberg J."/>
            <person name="Byrne A."/>
            <person name="Ruelas Castillo J."/>
            <person name="Vollmers C."/>
            <person name="Beinart R.A."/>
            <person name="Corbett-Detig R."/>
        </authorList>
    </citation>
    <scope>NUCLEOTIDE SEQUENCE [LARGE SCALE GENOMIC DNA]</scope>
    <source>
        <strain evidence="1">455</strain>
    </source>
</reference>
<evidence type="ECO:0000313" key="2">
    <source>
        <dbReference type="Proteomes" id="UP000568751"/>
    </source>
</evidence>
<accession>A0A853F165</accession>
<proteinExistence type="predicted"/>
<name>A0A853F165_9GAMM</name>
<sequence length="97" mass="11213">MNNHQNAIFHQITNFLKTPLALLGVDLKNFQFNKICHFANHPYLCKGLNMNNHQKSTFHPLGNFLNPALALLRLILKNHPLNKNWILLITPIYTKVS</sequence>
<dbReference type="Proteomes" id="UP000568751">
    <property type="component" value="Unassembled WGS sequence"/>
</dbReference>
<gene>
    <name evidence="1" type="ORF">H0A76_05010</name>
</gene>
<comment type="caution">
    <text evidence="1">The sequence shown here is derived from an EMBL/GenBank/DDBJ whole genome shotgun (WGS) entry which is preliminary data.</text>
</comment>
<dbReference type="RefSeq" id="WP_369178811.1">
    <property type="nucleotide sequence ID" value="NZ_OZ156463.1"/>
</dbReference>
<dbReference type="EMBL" id="JACCHT010000001">
    <property type="protein sequence ID" value="NYT27296.1"/>
    <property type="molecule type" value="Genomic_DNA"/>
</dbReference>
<organism evidence="1 2">
    <name type="scientific">Candidatus Thiodubiliella endoseptemdiera</name>
    <dbReference type="NCBI Taxonomy" id="2738886"/>
    <lineage>
        <taxon>Bacteria</taxon>
        <taxon>Pseudomonadati</taxon>
        <taxon>Pseudomonadota</taxon>
        <taxon>Gammaproteobacteria</taxon>
        <taxon>Candidatus Pseudothioglobaceae</taxon>
        <taxon>Candidatus Thiodubiliella</taxon>
    </lineage>
</organism>